<comment type="caution">
    <text evidence="1">The sequence shown here is derived from an EMBL/GenBank/DDBJ whole genome shotgun (WGS) entry which is preliminary data.</text>
</comment>
<dbReference type="RefSeq" id="WP_060653414.1">
    <property type="nucleotide sequence ID" value="NZ_AZXY01000011.1"/>
</dbReference>
<dbReference type="Pfam" id="PF21790">
    <property type="entry name" value="OGG"/>
    <property type="match status" value="1"/>
</dbReference>
<dbReference type="PATRIC" id="fig|1441730.3.peg.4197"/>
<evidence type="ECO:0000313" key="1">
    <source>
        <dbReference type="EMBL" id="KSZ57057.1"/>
    </source>
</evidence>
<evidence type="ECO:0000313" key="2">
    <source>
        <dbReference type="Proteomes" id="UP000053060"/>
    </source>
</evidence>
<accession>A0A0V9UGE8</accession>
<sequence>MHPYDQGFEPPQACSEWCRARSFDLQVLDEGVTVDLKWWNSHLERAGHDIRLRGRNLDGRIIDDGDAIVQRNDLRLDGELIEADHAGLGLLFLCAAWRSAHPRRRGARRFPDVRDAHAPKDRDRFTKIKGVLDYCAKTKSLPDTARQTWSGWPDTPGVGVPLLATYLWAVEVRTEAGPAQLLDQHAVSTLIHEGWLEDPSVADFTLRRYHRYVELLNMWASLIATRPEMVEMWLVDRWHARICEARDGSHATPRLF</sequence>
<organism evidence="1 2">
    <name type="scientific">Rhodococcus pyridinivorans KG-16</name>
    <dbReference type="NCBI Taxonomy" id="1441730"/>
    <lineage>
        <taxon>Bacteria</taxon>
        <taxon>Bacillati</taxon>
        <taxon>Actinomycetota</taxon>
        <taxon>Actinomycetes</taxon>
        <taxon>Mycobacteriales</taxon>
        <taxon>Nocardiaceae</taxon>
        <taxon>Rhodococcus</taxon>
    </lineage>
</organism>
<name>A0A0V9UGE8_9NOCA</name>
<protein>
    <submittedName>
        <fullName evidence="1">Uncharacterized protein</fullName>
    </submittedName>
</protein>
<dbReference type="InterPro" id="IPR048868">
    <property type="entry name" value="OGG-like_put"/>
</dbReference>
<dbReference type="EMBL" id="AZXY01000011">
    <property type="protein sequence ID" value="KSZ57057.1"/>
    <property type="molecule type" value="Genomic_DNA"/>
</dbReference>
<dbReference type="Proteomes" id="UP000053060">
    <property type="component" value="Unassembled WGS sequence"/>
</dbReference>
<gene>
    <name evidence="1" type="ORF">Z045_20050</name>
</gene>
<proteinExistence type="predicted"/>
<dbReference type="AlphaFoldDB" id="A0A0V9UGE8"/>
<reference evidence="1 2" key="2">
    <citation type="journal article" date="2016" name="Genome Announc.">
        <title>Draft Genome Sequence of a Versatile Hydrocarbon-Degrading Bacterium, Rhodococcus pyridinivorans Strain KG-16, Collected from Oil Fields in India.</title>
        <authorList>
            <person name="Aggarwal R.K."/>
            <person name="Dawar C."/>
            <person name="Phanindranath R."/>
            <person name="Mutnuri L."/>
            <person name="Dayal A.M."/>
        </authorList>
    </citation>
    <scope>NUCLEOTIDE SEQUENCE [LARGE SCALE GENOMIC DNA]</scope>
    <source>
        <strain evidence="1 2">KG-16</strain>
    </source>
</reference>
<reference evidence="2" key="1">
    <citation type="submission" date="2015-01" db="EMBL/GenBank/DDBJ databases">
        <title>Draft genome sequence of Rhodococcus pyridinivorans strain KG-16, a hydrocarbon-degrading bacterium.</title>
        <authorList>
            <person name="Aggarwal R.K."/>
            <person name="Dawar C."/>
        </authorList>
    </citation>
    <scope>NUCLEOTIDE SEQUENCE [LARGE SCALE GENOMIC DNA]</scope>
    <source>
        <strain evidence="2">KG-16</strain>
    </source>
</reference>